<comment type="function">
    <text evidence="5">Regulatory subunit of the dimeric UBA3-ULA1 E1 enzyme.</text>
</comment>
<protein>
    <recommendedName>
        <fullName evidence="3 5">NEDD8-activating enzyme E1 regulatory subunit</fullName>
    </recommendedName>
</protein>
<evidence type="ECO:0000256" key="5">
    <source>
        <dbReference type="PIRNR" id="PIRNR039099"/>
    </source>
</evidence>
<evidence type="ECO:0000256" key="1">
    <source>
        <dbReference type="ARBA" id="ARBA00005032"/>
    </source>
</evidence>
<dbReference type="Proteomes" id="UP001221413">
    <property type="component" value="Unassembled WGS sequence"/>
</dbReference>
<dbReference type="InterPro" id="IPR030667">
    <property type="entry name" value="APP-BP1"/>
</dbReference>
<dbReference type="SUPFAM" id="SSF69572">
    <property type="entry name" value="Activating enzymes of the ubiquitin-like proteins"/>
    <property type="match status" value="1"/>
</dbReference>
<dbReference type="GO" id="GO:0005737">
    <property type="term" value="C:cytoplasm"/>
    <property type="evidence" value="ECO:0007669"/>
    <property type="project" value="TreeGrafter"/>
</dbReference>
<dbReference type="FunFam" id="3.40.50.720:FF:000475">
    <property type="entry name" value="NEDD8-activating enzyme E1 regulatory subunit"/>
    <property type="match status" value="1"/>
</dbReference>
<dbReference type="EMBL" id="JAQGDS010000007">
    <property type="protein sequence ID" value="KAJ6259415.1"/>
    <property type="molecule type" value="Genomic_DNA"/>
</dbReference>
<feature type="domain" description="THIF-type NAD/FAD binding fold" evidence="6">
    <location>
        <begin position="34"/>
        <end position="556"/>
    </location>
</feature>
<dbReference type="GO" id="GO:0045116">
    <property type="term" value="P:protein neddylation"/>
    <property type="evidence" value="ECO:0007669"/>
    <property type="project" value="UniProtKB-UniRule"/>
</dbReference>
<dbReference type="AlphaFoldDB" id="A0AAD6IVD1"/>
<name>A0AAD6IVD1_DREDA</name>
<dbReference type="InterPro" id="IPR000594">
    <property type="entry name" value="ThiF_NAD_FAD-bd"/>
</dbReference>
<evidence type="ECO:0000256" key="4">
    <source>
        <dbReference type="ARBA" id="ARBA00022786"/>
    </source>
</evidence>
<keyword evidence="4 5" id="KW-0833">Ubl conjugation pathway</keyword>
<comment type="similarity">
    <text evidence="2 5">Belongs to the ubiquitin-activating E1 family. ULA1 subfamily.</text>
</comment>
<evidence type="ECO:0000256" key="3">
    <source>
        <dbReference type="ARBA" id="ARBA00015407"/>
    </source>
</evidence>
<accession>A0AAD6IVD1</accession>
<proteinExistence type="inferred from homology"/>
<dbReference type="InterPro" id="IPR035985">
    <property type="entry name" value="Ubiquitin-activating_enz"/>
</dbReference>
<comment type="caution">
    <text evidence="7">The sequence shown here is derived from an EMBL/GenBank/DDBJ whole genome shotgun (WGS) entry which is preliminary data.</text>
</comment>
<evidence type="ECO:0000313" key="7">
    <source>
        <dbReference type="EMBL" id="KAJ6259415.1"/>
    </source>
</evidence>
<keyword evidence="8" id="KW-1185">Reference proteome</keyword>
<organism evidence="7 8">
    <name type="scientific">Drechslerella dactyloides</name>
    <name type="common">Nematode-trapping fungus</name>
    <name type="synonym">Arthrobotrys dactyloides</name>
    <dbReference type="NCBI Taxonomy" id="74499"/>
    <lineage>
        <taxon>Eukaryota</taxon>
        <taxon>Fungi</taxon>
        <taxon>Dikarya</taxon>
        <taxon>Ascomycota</taxon>
        <taxon>Pezizomycotina</taxon>
        <taxon>Orbiliomycetes</taxon>
        <taxon>Orbiliales</taxon>
        <taxon>Orbiliaceae</taxon>
        <taxon>Drechslerella</taxon>
    </lineage>
</organism>
<dbReference type="Gene3D" id="3.40.50.720">
    <property type="entry name" value="NAD(P)-binding Rossmann-like Domain"/>
    <property type="match status" value="2"/>
</dbReference>
<reference evidence="7" key="1">
    <citation type="submission" date="2023-01" db="EMBL/GenBank/DDBJ databases">
        <title>The chitinases involved in constricting ring structure development in the nematode-trapping fungus Drechslerella dactyloides.</title>
        <authorList>
            <person name="Wang R."/>
            <person name="Zhang L."/>
            <person name="Tang P."/>
            <person name="Li S."/>
            <person name="Liang L."/>
        </authorList>
    </citation>
    <scope>NUCLEOTIDE SEQUENCE</scope>
    <source>
        <strain evidence="7">YMF1.00031</strain>
    </source>
</reference>
<comment type="pathway">
    <text evidence="1 5">Protein modification; protein neddylation.</text>
</comment>
<dbReference type="PANTHER" id="PTHR10953:SF29">
    <property type="entry name" value="NEDD8-ACTIVATING ENZYME E1 REGULATORY SUBUNIT"/>
    <property type="match status" value="1"/>
</dbReference>
<dbReference type="CDD" id="cd01493">
    <property type="entry name" value="APPBP1_RUB"/>
    <property type="match status" value="1"/>
</dbReference>
<dbReference type="GO" id="GO:0019781">
    <property type="term" value="F:NEDD8 activating enzyme activity"/>
    <property type="evidence" value="ECO:0007669"/>
    <property type="project" value="UniProtKB-UniRule"/>
</dbReference>
<dbReference type="InterPro" id="IPR045886">
    <property type="entry name" value="ThiF/MoeB/HesA"/>
</dbReference>
<gene>
    <name evidence="7" type="ORF">Dda_6317</name>
</gene>
<dbReference type="PIRSF" id="PIRSF039099">
    <property type="entry name" value="APP-BP1"/>
    <property type="match status" value="1"/>
</dbReference>
<dbReference type="PANTHER" id="PTHR10953">
    <property type="entry name" value="UBIQUITIN-ACTIVATING ENZYME E1"/>
    <property type="match status" value="1"/>
</dbReference>
<evidence type="ECO:0000313" key="8">
    <source>
        <dbReference type="Proteomes" id="UP001221413"/>
    </source>
</evidence>
<evidence type="ECO:0000256" key="2">
    <source>
        <dbReference type="ARBA" id="ARBA00006868"/>
    </source>
</evidence>
<evidence type="ECO:0000259" key="6">
    <source>
        <dbReference type="Pfam" id="PF00899"/>
    </source>
</evidence>
<dbReference type="Pfam" id="PF00899">
    <property type="entry name" value="ThiF"/>
    <property type="match status" value="1"/>
</dbReference>
<sequence length="562" mass="62823">MHINCLWTTWPTLSRIYSYSMSIPGAPTAKEKKYDRQLRLWGAAGQEALENAHILLVNATAAGTETLKNLVLPGIGRFTIIDDAVVKDEDLGTNFFLDDNSIGLSRAQKTCELLCELNPDVQGDHIKDNITNFIHTNPEKLKTFTTVIITGDVPISTLLSLDNLLYTLDIPLFVLKCVGFTMTCRLALSEHAIVETHPDSTVDLRLLKPFPELVALYEEKAAIMDDKEKMSEHDHGHIPYVVILLKALDDWRSTHGGNIPSNYREKNEFKSFLRGKMWNADEENFEEAIAAVLPYFNPPSIASTTKEIFEDKKCTQLTATSSNFWIIARAIKNFAYDDNEGILPLPGALPDMKAESKDYIRLQNVYKAKARADLASVMEIVRVLLSGLGRDPNSISESDVETFCKHAGFARLTRVRSLNEEYEHNPKVKTVSNELSDPTSLMHYYLGIRAYEMFISEESNSKHTPPGIDDSTAENDAEQLDQYVTVILDKLNIAHSPELLEGTSKAVREIVRVGGGELHNISSLAGGLVAQEIIKVITKQYIPMNNTVIFDGISSRSQVYEL</sequence>